<evidence type="ECO:0000259" key="3">
    <source>
        <dbReference type="Pfam" id="PF14364"/>
    </source>
</evidence>
<dbReference type="InterPro" id="IPR025520">
    <property type="entry name" value="DUF4408"/>
</dbReference>
<feature type="compositionally biased region" description="Basic and acidic residues" evidence="1">
    <location>
        <begin position="86"/>
        <end position="98"/>
    </location>
</feature>
<feature type="region of interest" description="Disordered" evidence="1">
    <location>
        <begin position="125"/>
        <end position="166"/>
    </location>
</feature>
<dbReference type="PANTHER" id="PTHR33098:SF57">
    <property type="entry name" value="DUF4408 DOMAIN PROTEIN"/>
    <property type="match status" value="1"/>
</dbReference>
<evidence type="ECO:0000313" key="4">
    <source>
        <dbReference type="EMBL" id="KAL0338950.1"/>
    </source>
</evidence>
<name>A0AAW2N7N5_9LAMI</name>
<feature type="compositionally biased region" description="Basic and acidic residues" evidence="1">
    <location>
        <begin position="184"/>
        <end position="206"/>
    </location>
</feature>
<keyword evidence="2" id="KW-0812">Transmembrane</keyword>
<dbReference type="PANTHER" id="PTHR33098">
    <property type="entry name" value="COTTON FIBER (DUF761)"/>
    <property type="match status" value="1"/>
</dbReference>
<evidence type="ECO:0000256" key="2">
    <source>
        <dbReference type="SAM" id="Phobius"/>
    </source>
</evidence>
<proteinExistence type="predicted"/>
<comment type="caution">
    <text evidence="4">The sequence shown here is derived from an EMBL/GenBank/DDBJ whole genome shotgun (WGS) entry which is preliminary data.</text>
</comment>
<dbReference type="AlphaFoldDB" id="A0AAW2N7N5"/>
<reference evidence="4" key="1">
    <citation type="submission" date="2020-06" db="EMBL/GenBank/DDBJ databases">
        <authorList>
            <person name="Li T."/>
            <person name="Hu X."/>
            <person name="Zhang T."/>
            <person name="Song X."/>
            <person name="Zhang H."/>
            <person name="Dai N."/>
            <person name="Sheng W."/>
            <person name="Hou X."/>
            <person name="Wei L."/>
        </authorList>
    </citation>
    <scope>NUCLEOTIDE SEQUENCE</scope>
    <source>
        <strain evidence="4">G01</strain>
        <tissue evidence="4">Leaf</tissue>
    </source>
</reference>
<protein>
    <submittedName>
        <fullName evidence="4">Pathogen-associated molecular patterns-induced protein A70</fullName>
    </submittedName>
</protein>
<organism evidence="4">
    <name type="scientific">Sesamum angustifolium</name>
    <dbReference type="NCBI Taxonomy" id="2727405"/>
    <lineage>
        <taxon>Eukaryota</taxon>
        <taxon>Viridiplantae</taxon>
        <taxon>Streptophyta</taxon>
        <taxon>Embryophyta</taxon>
        <taxon>Tracheophyta</taxon>
        <taxon>Spermatophyta</taxon>
        <taxon>Magnoliopsida</taxon>
        <taxon>eudicotyledons</taxon>
        <taxon>Gunneridae</taxon>
        <taxon>Pentapetalae</taxon>
        <taxon>asterids</taxon>
        <taxon>lamiids</taxon>
        <taxon>Lamiales</taxon>
        <taxon>Pedaliaceae</taxon>
        <taxon>Sesamum</taxon>
    </lineage>
</organism>
<feature type="region of interest" description="Disordered" evidence="1">
    <location>
        <begin position="85"/>
        <end position="106"/>
    </location>
</feature>
<evidence type="ECO:0000256" key="1">
    <source>
        <dbReference type="SAM" id="MobiDB-lite"/>
    </source>
</evidence>
<dbReference type="EMBL" id="JACGWK010000008">
    <property type="protein sequence ID" value="KAL0338950.1"/>
    <property type="molecule type" value="Genomic_DNA"/>
</dbReference>
<keyword evidence="2" id="KW-1133">Transmembrane helix</keyword>
<feature type="domain" description="DUF4408" evidence="3">
    <location>
        <begin position="7"/>
        <end position="33"/>
    </location>
</feature>
<feature type="region of interest" description="Disordered" evidence="1">
    <location>
        <begin position="184"/>
        <end position="216"/>
    </location>
</feature>
<keyword evidence="2" id="KW-0472">Membrane</keyword>
<dbReference type="Pfam" id="PF14364">
    <property type="entry name" value="DUF4408"/>
    <property type="match status" value="1"/>
</dbReference>
<reference evidence="4" key="2">
    <citation type="journal article" date="2024" name="Plant">
        <title>Genomic evolution and insights into agronomic trait innovations of Sesamum species.</title>
        <authorList>
            <person name="Miao H."/>
            <person name="Wang L."/>
            <person name="Qu L."/>
            <person name="Liu H."/>
            <person name="Sun Y."/>
            <person name="Le M."/>
            <person name="Wang Q."/>
            <person name="Wei S."/>
            <person name="Zheng Y."/>
            <person name="Lin W."/>
            <person name="Duan Y."/>
            <person name="Cao H."/>
            <person name="Xiong S."/>
            <person name="Wang X."/>
            <person name="Wei L."/>
            <person name="Li C."/>
            <person name="Ma Q."/>
            <person name="Ju M."/>
            <person name="Zhao R."/>
            <person name="Li G."/>
            <person name="Mu C."/>
            <person name="Tian Q."/>
            <person name="Mei H."/>
            <person name="Zhang T."/>
            <person name="Gao T."/>
            <person name="Zhang H."/>
        </authorList>
    </citation>
    <scope>NUCLEOTIDE SEQUENCE</scope>
    <source>
        <strain evidence="4">G01</strain>
    </source>
</reference>
<accession>A0AAW2N7N5</accession>
<feature type="compositionally biased region" description="Basic and acidic residues" evidence="1">
    <location>
        <begin position="142"/>
        <end position="157"/>
    </location>
</feature>
<gene>
    <name evidence="4" type="ORF">Sangu_1417100</name>
</gene>
<sequence>MNGVELVASWFTPTVLFCVLNLMIGTIFITSSLKPPKQQEKLAGHDDERQPQLLRVPSLFERVKSINLSRHRAEQSDPVHYAVAGDHQHKQQEKLGGHDDDEQSPQLVRVPSFFERVKSINLSRYRAEQSDPAHHTVQAQEQEVHRQEPEYEAEEHHHVARSKSDMVTQATAAVRVLKKCASEKVGKGEEEVEADPRRPATTRERTAASSGEDEAVDAKADDFINRFRQQLKLQRLDSILRYREMLNRGTGR</sequence>
<dbReference type="InterPro" id="IPR008480">
    <property type="entry name" value="DUF761_pln"/>
</dbReference>
<feature type="transmembrane region" description="Helical" evidence="2">
    <location>
        <begin position="6"/>
        <end position="29"/>
    </location>
</feature>
<feature type="compositionally biased region" description="Basic and acidic residues" evidence="1">
    <location>
        <begin position="125"/>
        <end position="134"/>
    </location>
</feature>
<dbReference type="Pfam" id="PF05553">
    <property type="entry name" value="DUF761"/>
    <property type="match status" value="1"/>
</dbReference>